<sequence>MRNLFKCFVSLIFTLVMINGSFNLRTALAATNGKESEVQSVEVQLVVSGKVYDGLQDRIEYSIGRVGEKILLSQPISLLQKNEETVKTAIYNVFSKVLTGFKLDSVDLFLGEHTRVVIQLTPLPPLISKVRLQVRVKDVSPEIIRLIDELSLKVEDDLNQVLVGLPVASVSWSEAIVNLATNFLVEREFPGFSGRFEMKAGSETQLTLILTPRKPVVEMVKVHYASSSIPAWFLKLKVKPYQENFDILKGLPVEFVTHNQKLLEGQITRSLNELSEMQQWGMAAKLSITPGVQTEIKLAVDSLTLQTKLEARYFAGTDNSFGNFYTYLGYHTDDYELFARKFWGEYPGGDFKIGLKFPLASNLFGAFEYAPGDRFKDVWLHYQFERGDYLDLTMGLDDSPNEAVVGVKINDTVNLEFVKFQHQSGVQLMFHF</sequence>
<feature type="chain" id="PRO_5020940202" evidence="1">
    <location>
        <begin position="30"/>
        <end position="432"/>
    </location>
</feature>
<keyword evidence="1" id="KW-0732">Signal</keyword>
<keyword evidence="3" id="KW-1185">Reference proteome</keyword>
<proteinExistence type="predicted"/>
<feature type="signal peptide" evidence="1">
    <location>
        <begin position="1"/>
        <end position="29"/>
    </location>
</feature>
<evidence type="ECO:0000313" key="3">
    <source>
        <dbReference type="Proteomes" id="UP000295008"/>
    </source>
</evidence>
<organism evidence="2 3">
    <name type="scientific">Hydrogenispora ethanolica</name>
    <dbReference type="NCBI Taxonomy" id="1082276"/>
    <lineage>
        <taxon>Bacteria</taxon>
        <taxon>Bacillati</taxon>
        <taxon>Bacillota</taxon>
        <taxon>Hydrogenispora</taxon>
    </lineage>
</organism>
<gene>
    <name evidence="2" type="ORF">EDC14_102759</name>
</gene>
<dbReference type="RefSeq" id="WP_132015876.1">
    <property type="nucleotide sequence ID" value="NZ_SLUN01000027.1"/>
</dbReference>
<reference evidence="2 3" key="1">
    <citation type="submission" date="2019-03" db="EMBL/GenBank/DDBJ databases">
        <title>Genomic Encyclopedia of Type Strains, Phase IV (KMG-IV): sequencing the most valuable type-strain genomes for metagenomic binning, comparative biology and taxonomic classification.</title>
        <authorList>
            <person name="Goeker M."/>
        </authorList>
    </citation>
    <scope>NUCLEOTIDE SEQUENCE [LARGE SCALE GENOMIC DNA]</scope>
    <source>
        <strain evidence="2 3">LX-B</strain>
    </source>
</reference>
<dbReference type="AlphaFoldDB" id="A0A4R1R999"/>
<name>A0A4R1R999_HYDET</name>
<evidence type="ECO:0000313" key="2">
    <source>
        <dbReference type="EMBL" id="TCL62208.1"/>
    </source>
</evidence>
<evidence type="ECO:0000256" key="1">
    <source>
        <dbReference type="SAM" id="SignalP"/>
    </source>
</evidence>
<dbReference type="Proteomes" id="UP000295008">
    <property type="component" value="Unassembled WGS sequence"/>
</dbReference>
<dbReference type="EMBL" id="SLUN01000027">
    <property type="protein sequence ID" value="TCL62208.1"/>
    <property type="molecule type" value="Genomic_DNA"/>
</dbReference>
<comment type="caution">
    <text evidence="2">The sequence shown here is derived from an EMBL/GenBank/DDBJ whole genome shotgun (WGS) entry which is preliminary data.</text>
</comment>
<protein>
    <submittedName>
        <fullName evidence="2">Uncharacterized protein</fullName>
    </submittedName>
</protein>
<accession>A0A4R1R999</accession>
<dbReference type="OrthoDB" id="1633201at2"/>